<dbReference type="AlphaFoldDB" id="A0AB73T2T8"/>
<proteinExistence type="predicted"/>
<protein>
    <submittedName>
        <fullName evidence="4">Chemotaxis protein CheC</fullName>
    </submittedName>
</protein>
<dbReference type="SUPFAM" id="SSF103039">
    <property type="entry name" value="CheC-like"/>
    <property type="match status" value="1"/>
</dbReference>
<keyword evidence="5" id="KW-1185">Reference proteome</keyword>
<keyword evidence="1" id="KW-0145">Chemotaxis</keyword>
<dbReference type="InterPro" id="IPR028976">
    <property type="entry name" value="CheC-like_sf"/>
</dbReference>
<dbReference type="RefSeq" id="WP_109627455.1">
    <property type="nucleotide sequence ID" value="NZ_CABJAT010000003.1"/>
</dbReference>
<evidence type="ECO:0000256" key="1">
    <source>
        <dbReference type="ARBA" id="ARBA00022500"/>
    </source>
</evidence>
<dbReference type="InterPro" id="IPR050992">
    <property type="entry name" value="CheZ_family_phosphatases"/>
</dbReference>
<sequence>MVNYSELDDTAQDLLREIGNIGTGNAVTALSSMVGHSFNVELPQVRIINYREAPELLGGAETFQTGILLEIGGELSGMFMFLLNEEFSKVMLDALLGPGDWDPVNMDEMCRSVICEVGNIVCCSYVNALARLMGIKIEVSVPDICSDMVGALLSVPMIHFANLSDELMLIENRFFTDKTAFTGHVLFLPEMESLEKMFSLLGI</sequence>
<evidence type="ECO:0000256" key="2">
    <source>
        <dbReference type="ARBA" id="ARBA00022801"/>
    </source>
</evidence>
<dbReference type="Pfam" id="PF04509">
    <property type="entry name" value="CheC"/>
    <property type="match status" value="2"/>
</dbReference>
<reference evidence="4 5" key="1">
    <citation type="submission" date="2018-05" db="EMBL/GenBank/DDBJ databases">
        <authorList>
            <person name="Goeker M."/>
            <person name="Huntemann M."/>
            <person name="Clum A."/>
            <person name="Pillay M."/>
            <person name="Palaniappan K."/>
            <person name="Varghese N."/>
            <person name="Mikhailova N."/>
            <person name="Stamatis D."/>
            <person name="Reddy T."/>
            <person name="Daum C."/>
            <person name="Shapiro N."/>
            <person name="Ivanova N."/>
            <person name="Kyrpides N."/>
            <person name="Woyke T."/>
        </authorList>
    </citation>
    <scope>NUCLEOTIDE SEQUENCE [LARGE SCALE GENOMIC DNA]</scope>
    <source>
        <strain evidence="4 5">DSM 26524</strain>
    </source>
</reference>
<keyword evidence="2" id="KW-0378">Hydrolase</keyword>
<evidence type="ECO:0000313" key="4">
    <source>
        <dbReference type="EMBL" id="PWJ74737.1"/>
    </source>
</evidence>
<name>A0AB73T2T8_9FIRM</name>
<dbReference type="EMBL" id="QGGY01000008">
    <property type="protein sequence ID" value="PWJ74737.1"/>
    <property type="molecule type" value="Genomic_DNA"/>
</dbReference>
<dbReference type="GO" id="GO:0006935">
    <property type="term" value="P:chemotaxis"/>
    <property type="evidence" value="ECO:0007669"/>
    <property type="project" value="UniProtKB-KW"/>
</dbReference>
<comment type="caution">
    <text evidence="4">The sequence shown here is derived from an EMBL/GenBank/DDBJ whole genome shotgun (WGS) entry which is preliminary data.</text>
</comment>
<gene>
    <name evidence="4" type="ORF">C7383_108167</name>
</gene>
<dbReference type="CDD" id="cd17909">
    <property type="entry name" value="CheC_ClassI"/>
    <property type="match status" value="1"/>
</dbReference>
<dbReference type="Proteomes" id="UP000245412">
    <property type="component" value="Unassembled WGS sequence"/>
</dbReference>
<dbReference type="PANTHER" id="PTHR43693:SF1">
    <property type="entry name" value="PROTEIN PHOSPHATASE CHEZ"/>
    <property type="match status" value="1"/>
</dbReference>
<dbReference type="GO" id="GO:0016787">
    <property type="term" value="F:hydrolase activity"/>
    <property type="evidence" value="ECO:0007669"/>
    <property type="project" value="UniProtKB-KW"/>
</dbReference>
<evidence type="ECO:0000259" key="3">
    <source>
        <dbReference type="Pfam" id="PF04509"/>
    </source>
</evidence>
<accession>A0AB73T2T8</accession>
<dbReference type="InterPro" id="IPR007597">
    <property type="entry name" value="CheC"/>
</dbReference>
<organism evidence="4 5">
    <name type="scientific">Murimonas intestini</name>
    <dbReference type="NCBI Taxonomy" id="1337051"/>
    <lineage>
        <taxon>Bacteria</taxon>
        <taxon>Bacillati</taxon>
        <taxon>Bacillota</taxon>
        <taxon>Clostridia</taxon>
        <taxon>Lachnospirales</taxon>
        <taxon>Lachnospiraceae</taxon>
        <taxon>Murimonas</taxon>
    </lineage>
</organism>
<evidence type="ECO:0000313" key="5">
    <source>
        <dbReference type="Proteomes" id="UP000245412"/>
    </source>
</evidence>
<feature type="domain" description="CheC-like protein" evidence="3">
    <location>
        <begin position="12"/>
        <end position="34"/>
    </location>
</feature>
<feature type="domain" description="CheC-like protein" evidence="3">
    <location>
        <begin position="111"/>
        <end position="144"/>
    </location>
</feature>
<dbReference type="PANTHER" id="PTHR43693">
    <property type="entry name" value="PROTEIN PHOSPHATASE CHEZ"/>
    <property type="match status" value="1"/>
</dbReference>
<dbReference type="Gene3D" id="3.40.1550.10">
    <property type="entry name" value="CheC-like"/>
    <property type="match status" value="1"/>
</dbReference>